<evidence type="ECO:0000256" key="1">
    <source>
        <dbReference type="ARBA" id="ARBA00022448"/>
    </source>
</evidence>
<sequence>MFKLESYITPVILSYVEKYVKNFKPEQSQVSLWGGDASFQNLDLRLEVLEEQLNLPFIFVSGHIHELLIHVPWVKITSEPIVVTINTIECILKLKDENTTETNTTTLQKKKEIVQEEAPPGYIKSIVTKVINNITIHCNNLILKYVEEDIVLSINVRFLSMQTVDNKWEPAFAEVNTQEVMLRKVITIQDLTLCLDKMDASGKIEIYQDPVLYRCSMTIRMIINYHNNTLKRASITRLDLHCEKMEFSMTEQQVPMLLRLIALVMALQTKQFPPIREKSTVTMDEREDVAQDDTNQVTGTSTDAIGWGGWAWDIVSSVLPVYWDNNWSAEQQIAYSGHTVHLGVYIDDATLTFKTVESVKEQLFYKSRKLRYKSFLSLRLNGVVIDTLIQGITMTTFQVGVACVQLYPRGTCSCGHIEVADGVQPPLYVTAGNLNTDHLKDSLFDKEAMENKGKKRDYKQGIDYYLTTISVDKLLERCPAFVMDYVYYVELPDDITPEKLLEFGSNFEYSNFQERRVIRYVTGDLTIRLCCGIFHRIDTIKQAAAKYDYNPYLVMKPDPLIDELPLVTLEEYEALRENVSMTETKFVLKRVSLQLQLTDHCVIGVPRQRKIIETRIIPLPPALTDDPYVSVECDEAIATIVQPMYPFRLVACASKLTELSPEMFIQCHAVTDIQVIGVKSQLHLMKTCDTSIVMPHSVKTSSKILLYPQYWRDIDMIQKAYSFQSDSVTITGTKAKLMAAAAIITSIFNPADTTNPLVCSTLFNDACQEKCPVYLELCLENINCKNVLSSVTISNEINISSIKIFAFNDSQQAFILSGPENHDSSDAGNVPLLSIVVQFPKSIETQTHPSLVSFKISEIRASLDPLFFEWLEYCATYPKLGNVYVRSDSQQLITEGTSSDTGTRKKTFPSLHESVHSSSDKEKKRSAVTEKSKTLRNDEIQKKSEFKMEGEQQKSGILVRLTQSYSWWCSLVLNGYIGHIIIYIPSDTMSGIGADGIEQAKERAFIENQDLQIMIIKLPSLLVHSSNLNAEMLSPYLQNLPAKLPESIWTYQMQSFPWTLSLIDFHCYTLQQQTQKNFIKKVTLNATIALTTKTTATELNTLTALSVCVHIDNSPIIISFSEDQVIFMSSIVLNIIKILQTLCGSRKDNVIVPQSNEMQIVLPAIPQTPSTPTQIMYQEDTTNSTMSTSKDDLGHEKDGLVVTAWIQWTITKVAIKLYIMGREDMPSLKLMLELEDIITSLDLQSVYMQLKNKITTATIFHYVRGPHALNWDVGEYAGLVLCGREDNLEKGDDSGFVSFTLTRAKSGNVYTRWGTHKRYKSQKKEMLLDSTLSTNGYISEILIKMQMVDIILPISVISKYAQLVKPFTCLGSSIEKSTESIHNKNMATPLVGITNLNNELLPLIHLEFKGFRLMMPAFTDMNKLQHDLLMLQLDGIRITPDAENPICRIPLRIDIYQLAARANILNVPGSAVEDRQYQISVKGVCAYTTTWKNYQLSINKRMSQSYLYTMNENPALEWNKLGNGSSLDPYFSTSPVLTKFDLCLIIAPAVTFKGDTIVCGSAVEVNCITDIELTINLDQIKLISTLNNEFITLLSESFERIDDKNSSNNIAQRSLSGSQSIKPIKGWLKQTSDDSDIDFTKDSGVDFEMSSMHSTIIERPTAETVILPPFELLVNCGKITFILYEVQSTFVDLEDNIDTHKTDGEDDNNNVKQPLLYLMINQPNIYFSQQHLSKKIQISCFDITTALGNVQNLNVIPTEKDFKIYMIETKHGDPHPDTGIPPSFATVKSEMILGKNRQFFIEMGRPTKVHLSLSRLNQLYDIRNKLISCFIDDNVTQESTEKREITYTDSQNLASLTKSRKFSVPDLHLNTKQIVLSLKTDTGAEIIISLASLNGNLTTLLRPDRIYSNLSIDSFIVSAILNENIKVLLNPWCCNVTTCLLWESSYNSEIIPQIQIQADSDSLYLDFGPDQIKIMKMVMQDCQLLLSEFASVSMNENKNEKQIVLSTEQHYKDDLKAGAFQFVDGTADELPFPYQVVFFVYPQQAMAWRYPQSRMLTRIHISPVPFEAVDADGDYIDKIPCVLEYWSDNHMSYQRYADFYLSETDSYRLDLPEKAPARAVACVWRVVILSNGKRPLSKSIVSARALAACLRIDSYFNPLLIPNVQIALNIGVLHISLYNHIDTSVYNNLPPPLDKYTLNGKIPEIQCFMTVEQKGAVLVFNKWMDDSILLDIGGSLSVHVLDYSHLTMQEVLDALEGRFQLSLSEKIDSSLTCNPFTLKLGPAITHTLAVSTRLWLTSFDEEEKSVIVLTRYVIANDSNIPIRFGQSGTGDSILLESRQCNFYSWRQIGNQMIRISIEDNAWVWSRPFPVNKNGVQVIEFNNSMTGTVVFVNVTSLSATQKLVTFSGQLVISNQLMDNFEMRLVKYEEEVGSKVTVSKEVYTIPGKSFPSSIMLENNKKMAMRLRFTNLTHLSWTGDIPLQPNIKWSQPWLVKVPLQERGQFLSIWVRIVTQMIQDKMKILAVLSPLYMIRSHLPVPARVQMETPSLKMSSTTLVNGRGECQQLYCPGTFEHFHQLTFQLESGVSASNPYVPLSYSSVDQRKFFRRPEIEDIDKILQELKDRKDQVKWPFQGDDIEEWISAEQPQTHVQVKYQDAGLVSSTLLLELQPWCFVMNSLGCHISLVSEDTELCQIPHYGIVTPPKLESTFHVGVGIGDTYYTSQTLQLARPDWSQSFYMPRICGLVPVEGNIKTFVDCGASVSILNIGSSMHEDMRLVRITSSHVIANLTPQELCVATLAVHEEARNLQLPHDLTPYSLNISPSEDQRQGTPIVQWYTLYTESNVEPLVLYISLSLGHRWSCPIRVDQAMSRKSVVIPNGSSTMPVIVTTQEDKGTTFVVIHSDDHPQLLIENACGFKILLGQADEKGNEILPDSVHFTWICEVDSGATSHYSLPCVSNRLPDTTVPNASNMLFSTAQNDEAIGKTNLKWSRGVNLSALSSTPIDQYLRLPSYGDVKLIMHNRCYTTHISIVPISQIEISAQDIRSRLLRKKSTAKDHDTIYNNSSSLKRLEEDKLLLCVQSSSSSTSLTSFFSAQEDILTTEQMPLNNSKQLIPKVTDTKTCTNEDRLKSTDDTNSTHSKEGSAIVYLRACTIVILHDINENAQRIEVASLSMTDLVMTINSKARFINFDCYIGDLQLDNQLFDQGGFDFPVVLINQNPLPNREMAFYSNNCLMTNMEKIKQDSLITIEYVWEINENIIASKEYRMKIAPISAYIEDTYITQLLDYATSMIPPRLVLGDNLKKMQTIAALNAMYIPEYIMIDSKILSKPLRLQNFVIEPLSILLSVHTSMRLYVALDHSPLYFGTFERKNLLTTPYRLGNALTMHYLSGAIFGAGWVVGSLEILGSPGGLAQALGSGLRDFVSLPFQGLLQGPWGFIVGITHGSASLMKHVTAGTVNSVTKLASSVARNLDRLTLDEEHLQRQEESRRMRPQGMAQGLYQGLTGLGMSLLAAVAGLAHHPLQQVWSGEATTKSLVTGVGLGLVGVVTKPLSGAAELVALTGQGLLQGAGWNSLPTPRQRPIVQYTTGNNSTSVRYTWRLSSLLDHSHDSILHVTSADYVIHQGSNRAVTLVLTRQALLLVNMAEDSVERIFSLKELTSVDHITESTMLCLCCPPTTIQLSRPLSPAEHEVSTKFTNTRYKSHKCDITCFFSFKMNQEMRARVEEYVRTSSTGLASVSTNSDRQSDTFERASPHPEHTLTFYVCPDTRNYLLSLFNVAKRQNQGSGFTVL</sequence>
<protein>
    <submittedName>
        <fullName evidence="4">VP13B protein</fullName>
    </submittedName>
</protein>
<feature type="compositionally biased region" description="Basic and acidic residues" evidence="2">
    <location>
        <begin position="913"/>
        <end position="934"/>
    </location>
</feature>
<dbReference type="PANTHER" id="PTHR12517">
    <property type="entry name" value="VACUOLAR PROTEIN SORTING-ASSOCIATED PROTEIN 13B"/>
    <property type="match status" value="1"/>
</dbReference>
<feature type="non-terminal residue" evidence="4">
    <location>
        <position position="1"/>
    </location>
</feature>
<dbReference type="EMBL" id="JAANHZ010000059">
    <property type="protein sequence ID" value="KAG5316416.1"/>
    <property type="molecule type" value="Genomic_DNA"/>
</dbReference>
<feature type="domain" description="Chorein N-terminal" evidence="3">
    <location>
        <begin position="4"/>
        <end position="234"/>
    </location>
</feature>
<dbReference type="InterPro" id="IPR026854">
    <property type="entry name" value="VPS13_N"/>
</dbReference>
<dbReference type="Proteomes" id="UP000667349">
    <property type="component" value="Unassembled WGS sequence"/>
</dbReference>
<accession>A0A836EMR6</accession>
<proteinExistence type="predicted"/>
<name>A0A836EMR6_9HYME</name>
<keyword evidence="1" id="KW-0813">Transport</keyword>
<feature type="non-terminal residue" evidence="4">
    <location>
        <position position="3787"/>
    </location>
</feature>
<evidence type="ECO:0000313" key="5">
    <source>
        <dbReference type="Proteomes" id="UP000667349"/>
    </source>
</evidence>
<evidence type="ECO:0000259" key="3">
    <source>
        <dbReference type="Pfam" id="PF12624"/>
    </source>
</evidence>
<dbReference type="InterPro" id="IPR039782">
    <property type="entry name" value="VPS13B"/>
</dbReference>
<evidence type="ECO:0000256" key="2">
    <source>
        <dbReference type="SAM" id="MobiDB-lite"/>
    </source>
</evidence>
<comment type="caution">
    <text evidence="4">The sequence shown here is derived from an EMBL/GenBank/DDBJ whole genome shotgun (WGS) entry which is preliminary data.</text>
</comment>
<reference evidence="4" key="1">
    <citation type="submission" date="2020-02" db="EMBL/GenBank/DDBJ databases">
        <title>Relaxed selection underlies rapid genomic changes in the transitions from sociality to social parasitism in ants.</title>
        <authorList>
            <person name="Bi X."/>
        </authorList>
    </citation>
    <scope>NUCLEOTIDE SEQUENCE</scope>
    <source>
        <strain evidence="4">BGI-DK2013a</strain>
        <tissue evidence="4">Whole body</tissue>
    </source>
</reference>
<dbReference type="Pfam" id="PF12624">
    <property type="entry name" value="VPS13_N"/>
    <property type="match status" value="1"/>
</dbReference>
<evidence type="ECO:0000313" key="4">
    <source>
        <dbReference type="EMBL" id="KAG5316416.1"/>
    </source>
</evidence>
<gene>
    <name evidence="4" type="primary">Vps13b</name>
    <name evidence="4" type="ORF">G6Z75_0000765</name>
</gene>
<feature type="region of interest" description="Disordered" evidence="2">
    <location>
        <begin position="895"/>
        <end position="934"/>
    </location>
</feature>
<keyword evidence="5" id="KW-1185">Reference proteome</keyword>
<organism evidence="4 5">
    <name type="scientific">Acromyrmex insinuator</name>
    <dbReference type="NCBI Taxonomy" id="230686"/>
    <lineage>
        <taxon>Eukaryota</taxon>
        <taxon>Metazoa</taxon>
        <taxon>Ecdysozoa</taxon>
        <taxon>Arthropoda</taxon>
        <taxon>Hexapoda</taxon>
        <taxon>Insecta</taxon>
        <taxon>Pterygota</taxon>
        <taxon>Neoptera</taxon>
        <taxon>Endopterygota</taxon>
        <taxon>Hymenoptera</taxon>
        <taxon>Apocrita</taxon>
        <taxon>Aculeata</taxon>
        <taxon>Formicoidea</taxon>
        <taxon>Formicidae</taxon>
        <taxon>Myrmicinae</taxon>
        <taxon>Acromyrmex</taxon>
    </lineage>
</organism>
<dbReference type="PANTHER" id="PTHR12517:SF0">
    <property type="entry name" value="INTERMEMBRANE LIPID TRANSFER PROTEIN VPS13B"/>
    <property type="match status" value="1"/>
</dbReference>